<organism evidence="1 2">
    <name type="scientific">Romanomermis culicivorax</name>
    <name type="common">Nematode worm</name>
    <dbReference type="NCBI Taxonomy" id="13658"/>
    <lineage>
        <taxon>Eukaryota</taxon>
        <taxon>Metazoa</taxon>
        <taxon>Ecdysozoa</taxon>
        <taxon>Nematoda</taxon>
        <taxon>Enoplea</taxon>
        <taxon>Dorylaimia</taxon>
        <taxon>Mermithida</taxon>
        <taxon>Mermithoidea</taxon>
        <taxon>Mermithidae</taxon>
        <taxon>Romanomermis</taxon>
    </lineage>
</organism>
<sequence length="110" mass="12628">MIPNITSEITLVPETETTPDSEIRPRTSERKLQNCIELVIINIVEGKCPLLFINNSANGIRLQPNQLITEVKFRLEEPKMTVAWLRDYEDDHQPAALVNDQSTKLEEEKL</sequence>
<dbReference type="AlphaFoldDB" id="A0A915HNG4"/>
<reference evidence="2" key="1">
    <citation type="submission" date="2022-11" db="UniProtKB">
        <authorList>
            <consortium name="WormBaseParasite"/>
        </authorList>
    </citation>
    <scope>IDENTIFICATION</scope>
</reference>
<dbReference type="WBParaSite" id="nRc.2.0.1.t03030-RA">
    <property type="protein sequence ID" value="nRc.2.0.1.t03030-RA"/>
    <property type="gene ID" value="nRc.2.0.1.g03030"/>
</dbReference>
<keyword evidence="1" id="KW-1185">Reference proteome</keyword>
<protein>
    <submittedName>
        <fullName evidence="2">Uncharacterized protein</fullName>
    </submittedName>
</protein>
<dbReference type="Proteomes" id="UP000887565">
    <property type="component" value="Unplaced"/>
</dbReference>
<proteinExistence type="predicted"/>
<name>A0A915HNG4_ROMCU</name>
<evidence type="ECO:0000313" key="2">
    <source>
        <dbReference type="WBParaSite" id="nRc.2.0.1.t03030-RA"/>
    </source>
</evidence>
<accession>A0A915HNG4</accession>
<evidence type="ECO:0000313" key="1">
    <source>
        <dbReference type="Proteomes" id="UP000887565"/>
    </source>
</evidence>